<dbReference type="Proteomes" id="UP000183454">
    <property type="component" value="Unassembled WGS sequence"/>
</dbReference>
<organism evidence="2 3">
    <name type="scientific">Nitrosomonas communis</name>
    <dbReference type="NCBI Taxonomy" id="44574"/>
    <lineage>
        <taxon>Bacteria</taxon>
        <taxon>Pseudomonadati</taxon>
        <taxon>Pseudomonadota</taxon>
        <taxon>Betaproteobacteria</taxon>
        <taxon>Nitrosomonadales</taxon>
        <taxon>Nitrosomonadaceae</taxon>
        <taxon>Nitrosomonas</taxon>
    </lineage>
</organism>
<feature type="region of interest" description="Disordered" evidence="1">
    <location>
        <begin position="33"/>
        <end position="65"/>
    </location>
</feature>
<feature type="compositionally biased region" description="Basic residues" evidence="1">
    <location>
        <begin position="34"/>
        <end position="65"/>
    </location>
</feature>
<dbReference type="RefSeq" id="WP_139297468.1">
    <property type="nucleotide sequence ID" value="NZ_FNNH01000003.1"/>
</dbReference>
<evidence type="ECO:0000256" key="1">
    <source>
        <dbReference type="SAM" id="MobiDB-lite"/>
    </source>
</evidence>
<proteinExistence type="predicted"/>
<gene>
    <name evidence="2" type="ORF">SAMN05421882_10032</name>
</gene>
<name>A0A1H2QUD8_9PROT</name>
<dbReference type="AlphaFoldDB" id="A0A1H2QUD8"/>
<reference evidence="2 3" key="1">
    <citation type="submission" date="2016-10" db="EMBL/GenBank/DDBJ databases">
        <authorList>
            <person name="de Groot N.N."/>
        </authorList>
    </citation>
    <scope>NUCLEOTIDE SEQUENCE [LARGE SCALE GENOMIC DNA]</scope>
    <source>
        <strain evidence="2 3">Nm110</strain>
    </source>
</reference>
<protein>
    <submittedName>
        <fullName evidence="2">Uncharacterized protein</fullName>
    </submittedName>
</protein>
<evidence type="ECO:0000313" key="2">
    <source>
        <dbReference type="EMBL" id="SDW10059.1"/>
    </source>
</evidence>
<dbReference type="EMBL" id="FNNH01000003">
    <property type="protein sequence ID" value="SDW10059.1"/>
    <property type="molecule type" value="Genomic_DNA"/>
</dbReference>
<accession>A0A1H2QUD8</accession>
<sequence>MKTSIKIDMPIKLLFGMLLSVVLAAPMIVEAGRGHRHHHHHHHHHHHGHHHGHHHQHGHHRHHHHYNPPNIYYNQSYYPPAPVYYPPAPVYYPPAPVYYPPAPAYGVAPGHLFMGISTGNASFMFGY</sequence>
<evidence type="ECO:0000313" key="3">
    <source>
        <dbReference type="Proteomes" id="UP000183454"/>
    </source>
</evidence>